<evidence type="ECO:0000313" key="2">
    <source>
        <dbReference type="EMBL" id="MCH6162268.1"/>
    </source>
</evidence>
<name>A0ABS9T1B7_9ACTN</name>
<dbReference type="Proteomes" id="UP001166784">
    <property type="component" value="Unassembled WGS sequence"/>
</dbReference>
<dbReference type="PANTHER" id="PTHR36440:SF1">
    <property type="entry name" value="PUTATIVE (AFU_ORTHOLOGUE AFUA_8G07350)-RELATED"/>
    <property type="match status" value="1"/>
</dbReference>
<sequence length="163" mass="17925">MSQPSLDALIQPPGHGEGLWHLDVLWTLKIPAAATGGAFSLSEQLIPKGSAPPVHRHSREDEAWIVLDGEVTFFLDDEQHTAGPGTYVFGPRGRAHSHRVESETARLATLLFPGTCEDFFHSTGRPARSLTLPPHEQPDFEKLREGMREHGIEFIAPPPAPSR</sequence>
<feature type="domain" description="Cupin type-2" evidence="1">
    <location>
        <begin position="44"/>
        <end position="105"/>
    </location>
</feature>
<dbReference type="PANTHER" id="PTHR36440">
    <property type="entry name" value="PUTATIVE (AFU_ORTHOLOGUE AFUA_8G07350)-RELATED"/>
    <property type="match status" value="1"/>
</dbReference>
<dbReference type="SUPFAM" id="SSF51182">
    <property type="entry name" value="RmlC-like cupins"/>
    <property type="match status" value="1"/>
</dbReference>
<gene>
    <name evidence="2" type="ORF">MMA15_18320</name>
</gene>
<keyword evidence="3" id="KW-1185">Reference proteome</keyword>
<dbReference type="InterPro" id="IPR013096">
    <property type="entry name" value="Cupin_2"/>
</dbReference>
<dbReference type="InterPro" id="IPR053146">
    <property type="entry name" value="QDO-like"/>
</dbReference>
<proteinExistence type="predicted"/>
<dbReference type="InterPro" id="IPR011051">
    <property type="entry name" value="RmlC_Cupin_sf"/>
</dbReference>
<reference evidence="2" key="1">
    <citation type="submission" date="2022-03" db="EMBL/GenBank/DDBJ databases">
        <authorList>
            <person name="Santos J.D.N."/>
            <person name="Kallscheuer N."/>
            <person name="Jogler C."/>
            <person name="Lage O.M."/>
        </authorList>
    </citation>
    <scope>NUCLEOTIDE SEQUENCE</scope>
    <source>
        <strain evidence="2">M600PL45_2</strain>
    </source>
</reference>
<accession>A0ABS9T1B7</accession>
<dbReference type="RefSeq" id="WP_241061134.1">
    <property type="nucleotide sequence ID" value="NZ_JAKWJU010000002.1"/>
</dbReference>
<evidence type="ECO:0000259" key="1">
    <source>
        <dbReference type="Pfam" id="PF07883"/>
    </source>
</evidence>
<reference evidence="2" key="2">
    <citation type="journal article" date="2023" name="Int. J. Syst. Evol. Microbiol.">
        <title>Streptomyces marispadix sp. nov., isolated from marine beach sediment of the Northern Coast of Portugal.</title>
        <authorList>
            <person name="dos Santos J.D.N."/>
            <person name="Vitorino I.R."/>
            <person name="Kallscheuer N."/>
            <person name="Srivastava A."/>
            <person name="Krautwurst S."/>
            <person name="Marz M."/>
            <person name="Jogler C."/>
            <person name="Lobo Da Cunha A."/>
            <person name="Catita J."/>
            <person name="Goncalves H."/>
            <person name="Gonzalez I."/>
            <person name="Reyes F."/>
            <person name="Lage O.M."/>
        </authorList>
    </citation>
    <scope>NUCLEOTIDE SEQUENCE</scope>
    <source>
        <strain evidence="2">M600PL45_2</strain>
    </source>
</reference>
<dbReference type="EMBL" id="JAKWJU010000002">
    <property type="protein sequence ID" value="MCH6162268.1"/>
    <property type="molecule type" value="Genomic_DNA"/>
</dbReference>
<dbReference type="Gene3D" id="2.60.120.10">
    <property type="entry name" value="Jelly Rolls"/>
    <property type="match status" value="1"/>
</dbReference>
<dbReference type="Pfam" id="PF07883">
    <property type="entry name" value="Cupin_2"/>
    <property type="match status" value="1"/>
</dbReference>
<protein>
    <submittedName>
        <fullName evidence="2">Cupin domain-containing protein</fullName>
    </submittedName>
</protein>
<organism evidence="2 3">
    <name type="scientific">Streptomyces marispadix</name>
    <dbReference type="NCBI Taxonomy" id="2922868"/>
    <lineage>
        <taxon>Bacteria</taxon>
        <taxon>Bacillati</taxon>
        <taxon>Actinomycetota</taxon>
        <taxon>Actinomycetes</taxon>
        <taxon>Kitasatosporales</taxon>
        <taxon>Streptomycetaceae</taxon>
        <taxon>Streptomyces</taxon>
    </lineage>
</organism>
<comment type="caution">
    <text evidence="2">The sequence shown here is derived from an EMBL/GenBank/DDBJ whole genome shotgun (WGS) entry which is preliminary data.</text>
</comment>
<evidence type="ECO:0000313" key="3">
    <source>
        <dbReference type="Proteomes" id="UP001166784"/>
    </source>
</evidence>
<dbReference type="InterPro" id="IPR014710">
    <property type="entry name" value="RmlC-like_jellyroll"/>
</dbReference>